<dbReference type="EnsemblMetazoa" id="CPIJ007083-RA">
    <property type="protein sequence ID" value="CPIJ007083-PA"/>
    <property type="gene ID" value="CPIJ007083"/>
</dbReference>
<dbReference type="Proteomes" id="UP000002320">
    <property type="component" value="Unassembled WGS sequence"/>
</dbReference>
<protein>
    <submittedName>
        <fullName evidence="2">Uncharacterized protein</fullName>
    </submittedName>
</protein>
<accession>A0A1S4JIL7</accession>
<organism evidence="2 3">
    <name type="scientific">Culex quinquefasciatus</name>
    <name type="common">Southern house mosquito</name>
    <name type="synonym">Culex pungens</name>
    <dbReference type="NCBI Taxonomy" id="7176"/>
    <lineage>
        <taxon>Eukaryota</taxon>
        <taxon>Metazoa</taxon>
        <taxon>Ecdysozoa</taxon>
        <taxon>Arthropoda</taxon>
        <taxon>Hexapoda</taxon>
        <taxon>Insecta</taxon>
        <taxon>Pterygota</taxon>
        <taxon>Neoptera</taxon>
        <taxon>Endopterygota</taxon>
        <taxon>Diptera</taxon>
        <taxon>Nematocera</taxon>
        <taxon>Culicoidea</taxon>
        <taxon>Culicidae</taxon>
        <taxon>Culicinae</taxon>
        <taxon>Culicini</taxon>
        <taxon>Culex</taxon>
        <taxon>Culex</taxon>
    </lineage>
</organism>
<dbReference type="VEuPathDB" id="VectorBase:CPIJ007083"/>
<dbReference type="InParanoid" id="A0A1S4JIL7"/>
<proteinExistence type="predicted"/>
<sequence length="194" mass="21417">DRIPPEPHRGRLPGAEQKVRLAEAHPQPDPGRDHRPEDVPGDHQGNRQCHQEAAGRGQRGGRLHSGLAGQTGGRAAQEGVCQVFQKVQHHPQGVLQGGRGQRCFRECFVPDTSDESNYDHGEEQVRMRRGGGGDGAGCDGTGMLLVREQENKIGNIYKELFLLNISLRLHFPSRGEGGKQPITDIISRVYYFCK</sequence>
<reference evidence="2" key="1">
    <citation type="submission" date="2020-05" db="UniProtKB">
        <authorList>
            <consortium name="EnsemblMetazoa"/>
        </authorList>
    </citation>
    <scope>IDENTIFICATION</scope>
    <source>
        <strain evidence="2">JHB</strain>
    </source>
</reference>
<evidence type="ECO:0000256" key="1">
    <source>
        <dbReference type="SAM" id="MobiDB-lite"/>
    </source>
</evidence>
<feature type="region of interest" description="Disordered" evidence="1">
    <location>
        <begin position="1"/>
        <end position="71"/>
    </location>
</feature>
<feature type="compositionally biased region" description="Basic and acidic residues" evidence="1">
    <location>
        <begin position="30"/>
        <end position="45"/>
    </location>
</feature>
<dbReference type="AlphaFoldDB" id="A0A1S4JIL7"/>
<keyword evidence="3" id="KW-1185">Reference proteome</keyword>
<name>A0A1S4JIL7_CULQU</name>
<evidence type="ECO:0000313" key="3">
    <source>
        <dbReference type="Proteomes" id="UP000002320"/>
    </source>
</evidence>
<evidence type="ECO:0000313" key="2">
    <source>
        <dbReference type="EnsemblMetazoa" id="CPIJ007083-PA"/>
    </source>
</evidence>